<evidence type="ECO:0000313" key="1">
    <source>
        <dbReference type="EMBL" id="KIK43961.1"/>
    </source>
</evidence>
<dbReference type="HOGENOM" id="CLU_1571683_0_0_1"/>
<accession>A0A0D0AQE9</accession>
<dbReference type="Proteomes" id="UP000054485">
    <property type="component" value="Unassembled WGS sequence"/>
</dbReference>
<dbReference type="OrthoDB" id="8922241at2759"/>
<evidence type="ECO:0000313" key="2">
    <source>
        <dbReference type="Proteomes" id="UP000054485"/>
    </source>
</evidence>
<reference evidence="1 2" key="1">
    <citation type="submission" date="2014-04" db="EMBL/GenBank/DDBJ databases">
        <authorList>
            <consortium name="DOE Joint Genome Institute"/>
            <person name="Kuo A."/>
            <person name="Ruytinx J."/>
            <person name="Rineau F."/>
            <person name="Colpaert J."/>
            <person name="Kohler A."/>
            <person name="Nagy L.G."/>
            <person name="Floudas D."/>
            <person name="Copeland A."/>
            <person name="Barry K.W."/>
            <person name="Cichocki N."/>
            <person name="Veneault-Fourrey C."/>
            <person name="LaButti K."/>
            <person name="Lindquist E.A."/>
            <person name="Lipzen A."/>
            <person name="Lundell T."/>
            <person name="Morin E."/>
            <person name="Murat C."/>
            <person name="Sun H."/>
            <person name="Tunlid A."/>
            <person name="Henrissat B."/>
            <person name="Grigoriev I.V."/>
            <person name="Hibbett D.S."/>
            <person name="Martin F."/>
            <person name="Nordberg H.P."/>
            <person name="Cantor M.N."/>
            <person name="Hua S.X."/>
        </authorList>
    </citation>
    <scope>NUCLEOTIDE SEQUENCE [LARGE SCALE GENOMIC DNA]</scope>
    <source>
        <strain evidence="1 2">UH-Slu-Lm8-n1</strain>
    </source>
</reference>
<reference evidence="2" key="2">
    <citation type="submission" date="2015-01" db="EMBL/GenBank/DDBJ databases">
        <title>Evolutionary Origins and Diversification of the Mycorrhizal Mutualists.</title>
        <authorList>
            <consortium name="DOE Joint Genome Institute"/>
            <consortium name="Mycorrhizal Genomics Consortium"/>
            <person name="Kohler A."/>
            <person name="Kuo A."/>
            <person name="Nagy L.G."/>
            <person name="Floudas D."/>
            <person name="Copeland A."/>
            <person name="Barry K.W."/>
            <person name="Cichocki N."/>
            <person name="Veneault-Fourrey C."/>
            <person name="LaButti K."/>
            <person name="Lindquist E.A."/>
            <person name="Lipzen A."/>
            <person name="Lundell T."/>
            <person name="Morin E."/>
            <person name="Murat C."/>
            <person name="Riley R."/>
            <person name="Ohm R."/>
            <person name="Sun H."/>
            <person name="Tunlid A."/>
            <person name="Henrissat B."/>
            <person name="Grigoriev I.V."/>
            <person name="Hibbett D.S."/>
            <person name="Martin F."/>
        </authorList>
    </citation>
    <scope>NUCLEOTIDE SEQUENCE [LARGE SCALE GENOMIC DNA]</scope>
    <source>
        <strain evidence="2">UH-Slu-Lm8-n1</strain>
    </source>
</reference>
<proteinExistence type="predicted"/>
<dbReference type="Gene3D" id="3.30.160.60">
    <property type="entry name" value="Classic Zinc Finger"/>
    <property type="match status" value="1"/>
</dbReference>
<evidence type="ECO:0008006" key="3">
    <source>
        <dbReference type="Google" id="ProtNLM"/>
    </source>
</evidence>
<gene>
    <name evidence="1" type="ORF">CY34DRAFT_663025</name>
</gene>
<keyword evidence="2" id="KW-1185">Reference proteome</keyword>
<dbReference type="EMBL" id="KN835200">
    <property type="protein sequence ID" value="KIK43961.1"/>
    <property type="molecule type" value="Genomic_DNA"/>
</dbReference>
<organism evidence="1 2">
    <name type="scientific">Suillus luteus UH-Slu-Lm8-n1</name>
    <dbReference type="NCBI Taxonomy" id="930992"/>
    <lineage>
        <taxon>Eukaryota</taxon>
        <taxon>Fungi</taxon>
        <taxon>Dikarya</taxon>
        <taxon>Basidiomycota</taxon>
        <taxon>Agaricomycotina</taxon>
        <taxon>Agaricomycetes</taxon>
        <taxon>Agaricomycetidae</taxon>
        <taxon>Boletales</taxon>
        <taxon>Suillineae</taxon>
        <taxon>Suillaceae</taxon>
        <taxon>Suillus</taxon>
    </lineage>
</organism>
<dbReference type="InParanoid" id="A0A0D0AQE9"/>
<name>A0A0D0AQE9_9AGAM</name>
<sequence>MDTERSTQFSMVHDILHEQYGVDPILIDQEILRHHNAEVIVHPCKWENCTMHVAVEHKQVSKHLQHHHHINTSATSGGTEQIPCLWTGCSAYMKPGNLTRHMLTHLGVRWICSNCEGSLSRDDAFRRHALERPNCQHAKAVIKYGNGSFAIDTAYLNGGWSATQNVMCIP</sequence>
<protein>
    <recommendedName>
        <fullName evidence="3">C2H2-type domain-containing protein</fullName>
    </recommendedName>
</protein>
<dbReference type="AlphaFoldDB" id="A0A0D0AQE9"/>